<organism evidence="4 5">
    <name type="scientific">Rubritalea profundi</name>
    <dbReference type="NCBI Taxonomy" id="1658618"/>
    <lineage>
        <taxon>Bacteria</taxon>
        <taxon>Pseudomonadati</taxon>
        <taxon>Verrucomicrobiota</taxon>
        <taxon>Verrucomicrobiia</taxon>
        <taxon>Verrucomicrobiales</taxon>
        <taxon>Rubritaleaceae</taxon>
        <taxon>Rubritalea</taxon>
    </lineage>
</organism>
<feature type="transmembrane region" description="Helical" evidence="1">
    <location>
        <begin position="314"/>
        <end position="332"/>
    </location>
</feature>
<feature type="transmembrane region" description="Helical" evidence="1">
    <location>
        <begin position="122"/>
        <end position="144"/>
    </location>
</feature>
<dbReference type="Pfam" id="PF14237">
    <property type="entry name" value="GYF_2"/>
    <property type="match status" value="1"/>
</dbReference>
<dbReference type="InterPro" id="IPR025640">
    <property type="entry name" value="GYF_2"/>
</dbReference>
<feature type="transmembrane region" description="Helical" evidence="1">
    <location>
        <begin position="290"/>
        <end position="308"/>
    </location>
</feature>
<evidence type="ECO:0000256" key="1">
    <source>
        <dbReference type="SAM" id="Phobius"/>
    </source>
</evidence>
<dbReference type="EMBL" id="MQWA01000001">
    <property type="protein sequence ID" value="PQJ29241.1"/>
    <property type="molecule type" value="Genomic_DNA"/>
</dbReference>
<dbReference type="InterPro" id="IPR010380">
    <property type="entry name" value="DUF975"/>
</dbReference>
<dbReference type="Pfam" id="PF25231">
    <property type="entry name" value="DUF7847"/>
    <property type="match status" value="1"/>
</dbReference>
<keyword evidence="1" id="KW-0812">Transmembrane</keyword>
<feature type="transmembrane region" description="Helical" evidence="1">
    <location>
        <begin position="189"/>
        <end position="210"/>
    </location>
</feature>
<dbReference type="AlphaFoldDB" id="A0A2S7U485"/>
<protein>
    <submittedName>
        <fullName evidence="4">Uncharacterized protein</fullName>
    </submittedName>
</protein>
<feature type="transmembrane region" description="Helical" evidence="1">
    <location>
        <begin position="231"/>
        <end position="255"/>
    </location>
</feature>
<feature type="domain" description="DUF7847" evidence="3">
    <location>
        <begin position="200"/>
        <end position="311"/>
    </location>
</feature>
<evidence type="ECO:0000259" key="2">
    <source>
        <dbReference type="Pfam" id="PF14237"/>
    </source>
</evidence>
<keyword evidence="5" id="KW-1185">Reference proteome</keyword>
<sequence>MWYYTLNGQQAGPVSQAELAQMLNGALPSDTMVWKDGMGDWLPAQDVDAFRNIEATPAAPTYATGITPAPTLPTSGANPYAAPNTVVDQNAQLSGTDEIPAEPIPLDIGFCISKSWKTTISCFGTIFLTWFVYILISSIVSGVLSGLGTAIDGPTVATPNTDGMTPQDVFLHSLSQSQQTGVGSTIASILNQAFTMFLGLGLTFIGLNLLRGKDANVGQLFSQSGTKLLRLIGASILYGLMVAVGLLFFIVPGIYLATRFMFYQTAIVDKDLGVIDSLKYSSELTRNNKWSIIGLSIINCFIVLAGVIALLVGLIWAIPVAWLSLLVAYLYLHNGERSLAA</sequence>
<evidence type="ECO:0000313" key="4">
    <source>
        <dbReference type="EMBL" id="PQJ29241.1"/>
    </source>
</evidence>
<keyword evidence="1" id="KW-1133">Transmembrane helix</keyword>
<dbReference type="InterPro" id="IPR057169">
    <property type="entry name" value="DUF7847"/>
</dbReference>
<reference evidence="4 5" key="1">
    <citation type="submission" date="2016-12" db="EMBL/GenBank/DDBJ databases">
        <title>Study of bacterial adaptation to deep sea.</title>
        <authorList>
            <person name="Song J."/>
            <person name="Yoshizawa S."/>
            <person name="Kogure K."/>
        </authorList>
    </citation>
    <scope>NUCLEOTIDE SEQUENCE [LARGE SCALE GENOMIC DNA]</scope>
    <source>
        <strain evidence="4 5">SAORIC-165</strain>
    </source>
</reference>
<evidence type="ECO:0000313" key="5">
    <source>
        <dbReference type="Proteomes" id="UP000239907"/>
    </source>
</evidence>
<dbReference type="PANTHER" id="PTHR40076:SF1">
    <property type="entry name" value="MEMBRANE PROTEIN"/>
    <property type="match status" value="1"/>
</dbReference>
<keyword evidence="1" id="KW-0472">Membrane</keyword>
<feature type="domain" description="GYF" evidence="2">
    <location>
        <begin position="2"/>
        <end position="49"/>
    </location>
</feature>
<name>A0A2S7U485_9BACT</name>
<dbReference type="Proteomes" id="UP000239907">
    <property type="component" value="Unassembled WGS sequence"/>
</dbReference>
<proteinExistence type="predicted"/>
<dbReference type="RefSeq" id="WP_105043734.1">
    <property type="nucleotide sequence ID" value="NZ_MQWA01000001.1"/>
</dbReference>
<dbReference type="OrthoDB" id="200422at2"/>
<comment type="caution">
    <text evidence="4">The sequence shown here is derived from an EMBL/GenBank/DDBJ whole genome shotgun (WGS) entry which is preliminary data.</text>
</comment>
<gene>
    <name evidence="4" type="ORF">BSZ32_12565</name>
</gene>
<dbReference type="PANTHER" id="PTHR40076">
    <property type="entry name" value="MEMBRANE PROTEIN-RELATED"/>
    <property type="match status" value="1"/>
</dbReference>
<accession>A0A2S7U485</accession>
<evidence type="ECO:0000259" key="3">
    <source>
        <dbReference type="Pfam" id="PF25231"/>
    </source>
</evidence>